<evidence type="ECO:0000313" key="1">
    <source>
        <dbReference type="EMBL" id="JAE24839.1"/>
    </source>
</evidence>
<dbReference type="EMBL" id="GBRH01173057">
    <property type="protein sequence ID" value="JAE24839.1"/>
    <property type="molecule type" value="Transcribed_RNA"/>
</dbReference>
<accession>A0A0A9GN42</accession>
<dbReference type="AlphaFoldDB" id="A0A0A9GN42"/>
<name>A0A0A9GN42_ARUDO</name>
<reference evidence="1" key="1">
    <citation type="submission" date="2014-09" db="EMBL/GenBank/DDBJ databases">
        <authorList>
            <person name="Magalhaes I.L.F."/>
            <person name="Oliveira U."/>
            <person name="Santos F.R."/>
            <person name="Vidigal T.H.D.A."/>
            <person name="Brescovit A.D."/>
            <person name="Santos A.J."/>
        </authorList>
    </citation>
    <scope>NUCLEOTIDE SEQUENCE</scope>
    <source>
        <tissue evidence="1">Shoot tissue taken approximately 20 cm above the soil surface</tissue>
    </source>
</reference>
<reference evidence="1" key="2">
    <citation type="journal article" date="2015" name="Data Brief">
        <title>Shoot transcriptome of the giant reed, Arundo donax.</title>
        <authorList>
            <person name="Barrero R.A."/>
            <person name="Guerrero F.D."/>
            <person name="Moolhuijzen P."/>
            <person name="Goolsby J.A."/>
            <person name="Tidwell J."/>
            <person name="Bellgard S.E."/>
            <person name="Bellgard M.I."/>
        </authorList>
    </citation>
    <scope>NUCLEOTIDE SEQUENCE</scope>
    <source>
        <tissue evidence="1">Shoot tissue taken approximately 20 cm above the soil surface</tissue>
    </source>
</reference>
<sequence length="58" mass="6651">MTGNSNCKLSITSKLKGCQWQKQHPNVLHLIYQLKTYRLVSLPYTLNGSNTPYDLVKI</sequence>
<proteinExistence type="predicted"/>
<organism evidence="1">
    <name type="scientific">Arundo donax</name>
    <name type="common">Giant reed</name>
    <name type="synonym">Donax arundinaceus</name>
    <dbReference type="NCBI Taxonomy" id="35708"/>
    <lineage>
        <taxon>Eukaryota</taxon>
        <taxon>Viridiplantae</taxon>
        <taxon>Streptophyta</taxon>
        <taxon>Embryophyta</taxon>
        <taxon>Tracheophyta</taxon>
        <taxon>Spermatophyta</taxon>
        <taxon>Magnoliopsida</taxon>
        <taxon>Liliopsida</taxon>
        <taxon>Poales</taxon>
        <taxon>Poaceae</taxon>
        <taxon>PACMAD clade</taxon>
        <taxon>Arundinoideae</taxon>
        <taxon>Arundineae</taxon>
        <taxon>Arundo</taxon>
    </lineage>
</organism>
<protein>
    <submittedName>
        <fullName evidence="1">Uncharacterized protein</fullName>
    </submittedName>
</protein>